<evidence type="ECO:0000256" key="1">
    <source>
        <dbReference type="SAM" id="MobiDB-lite"/>
    </source>
</evidence>
<feature type="signal peptide" evidence="2">
    <location>
        <begin position="1"/>
        <end position="19"/>
    </location>
</feature>
<comment type="caution">
    <text evidence="4">The sequence shown here is derived from an EMBL/GenBank/DDBJ whole genome shotgun (WGS) entry which is preliminary data.</text>
</comment>
<dbReference type="Pfam" id="PF00578">
    <property type="entry name" value="AhpC-TSA"/>
    <property type="match status" value="1"/>
</dbReference>
<dbReference type="PROSITE" id="PS51257">
    <property type="entry name" value="PROKAR_LIPOPROTEIN"/>
    <property type="match status" value="1"/>
</dbReference>
<dbReference type="Proteomes" id="UP001165378">
    <property type="component" value="Unassembled WGS sequence"/>
</dbReference>
<dbReference type="Gene3D" id="3.40.30.10">
    <property type="entry name" value="Glutaredoxin"/>
    <property type="match status" value="1"/>
</dbReference>
<protein>
    <submittedName>
        <fullName evidence="4">Redoxin domain-containing protein</fullName>
    </submittedName>
</protein>
<dbReference type="InterPro" id="IPR000866">
    <property type="entry name" value="AhpC/TSA"/>
</dbReference>
<organism evidence="4 5">
    <name type="scientific">Yinghuangia soli</name>
    <dbReference type="NCBI Taxonomy" id="2908204"/>
    <lineage>
        <taxon>Bacteria</taxon>
        <taxon>Bacillati</taxon>
        <taxon>Actinomycetota</taxon>
        <taxon>Actinomycetes</taxon>
        <taxon>Kitasatosporales</taxon>
        <taxon>Streptomycetaceae</taxon>
        <taxon>Yinghuangia</taxon>
    </lineage>
</organism>
<reference evidence="4" key="1">
    <citation type="submission" date="2022-01" db="EMBL/GenBank/DDBJ databases">
        <title>Genome-Based Taxonomic Classification of the Phylum Actinobacteria.</title>
        <authorList>
            <person name="Gao Y."/>
        </authorList>
    </citation>
    <scope>NUCLEOTIDE SEQUENCE</scope>
    <source>
        <strain evidence="4">KLBMP 8922</strain>
    </source>
</reference>
<accession>A0AA41Q898</accession>
<dbReference type="AlphaFoldDB" id="A0AA41Q898"/>
<evidence type="ECO:0000313" key="4">
    <source>
        <dbReference type="EMBL" id="MCF2532551.1"/>
    </source>
</evidence>
<evidence type="ECO:0000259" key="3">
    <source>
        <dbReference type="Pfam" id="PF00578"/>
    </source>
</evidence>
<keyword evidence="5" id="KW-1185">Reference proteome</keyword>
<feature type="region of interest" description="Disordered" evidence="1">
    <location>
        <begin position="25"/>
        <end position="56"/>
    </location>
</feature>
<dbReference type="GO" id="GO:0016491">
    <property type="term" value="F:oxidoreductase activity"/>
    <property type="evidence" value="ECO:0007669"/>
    <property type="project" value="InterPro"/>
</dbReference>
<dbReference type="RefSeq" id="WP_235057326.1">
    <property type="nucleotide sequence ID" value="NZ_JAKFHA010000035.1"/>
</dbReference>
<feature type="chain" id="PRO_5041367225" evidence="2">
    <location>
        <begin position="20"/>
        <end position="195"/>
    </location>
</feature>
<dbReference type="InterPro" id="IPR036249">
    <property type="entry name" value="Thioredoxin-like_sf"/>
</dbReference>
<feature type="compositionally biased region" description="Low complexity" evidence="1">
    <location>
        <begin position="41"/>
        <end position="56"/>
    </location>
</feature>
<evidence type="ECO:0000313" key="5">
    <source>
        <dbReference type="Proteomes" id="UP001165378"/>
    </source>
</evidence>
<evidence type="ECO:0000256" key="2">
    <source>
        <dbReference type="SAM" id="SignalP"/>
    </source>
</evidence>
<proteinExistence type="predicted"/>
<keyword evidence="2" id="KW-0732">Signal</keyword>
<feature type="domain" description="Alkyl hydroperoxide reductase subunit C/ Thiol specific antioxidant" evidence="3">
    <location>
        <begin position="67"/>
        <end position="176"/>
    </location>
</feature>
<gene>
    <name evidence="4" type="ORF">LZ495_35805</name>
</gene>
<name>A0AA41Q898_9ACTN</name>
<sequence length="195" mass="19493">MRVRLIAVLLAAVAAVTMSGCGSESKTAAPAAAPSTGPQNGTGTARTAAAPADGAAQSAAPPDLLVFTATTIDRKPIAGVTLLGRPAVLWFWSAACTACRAQAAETDKAAALTEGRATVLGVAAAGEPAALRDFVTVTKTAAIAHISDASGALWTRFGVTEPGTYVILDSAGAVAYRGVLPRADGLLGRITPLIR</sequence>
<dbReference type="SUPFAM" id="SSF52833">
    <property type="entry name" value="Thioredoxin-like"/>
    <property type="match status" value="1"/>
</dbReference>
<dbReference type="EMBL" id="JAKFHA010000035">
    <property type="protein sequence ID" value="MCF2532551.1"/>
    <property type="molecule type" value="Genomic_DNA"/>
</dbReference>
<dbReference type="GO" id="GO:0016209">
    <property type="term" value="F:antioxidant activity"/>
    <property type="evidence" value="ECO:0007669"/>
    <property type="project" value="InterPro"/>
</dbReference>